<evidence type="ECO:0000259" key="3">
    <source>
        <dbReference type="Pfam" id="PF13439"/>
    </source>
</evidence>
<gene>
    <name evidence="4" type="ORF">F9F06_16275</name>
</gene>
<sequence length="355" mass="41265">MEKNKILQIVPFANKGGVESVATNLFINPPADSIMTYGYIKDFQTSCPEKIFFKSFFSLFKYLKDNKINVIHSHVFSIRWMVFIRLCSLLFKIKMITTLHSDFGIIDSNVPLLRKGRRLFFIKLLHFFSKKALSDKWVAISDSVENLLVNVLKIEEKRVIKIYNPVNNTNVDVNESSNREYIVFVGRDSKEKNLKDLLYVWEEIHSKYDFISLALIGVEPDSECLNCYGDLKSKRVLALGWLDNASKDIYLKDALIQVIPSYFEGFCLAAVEALEKNIPIITYDLPVFNYFKKKFNGVHIVPSFERNKLLIETYVTINNVLVGYEINNKKNISTYFSQDSFIDIHHKLYKELIDR</sequence>
<feature type="domain" description="Glycosyl transferase family 1" evidence="2">
    <location>
        <begin position="174"/>
        <end position="303"/>
    </location>
</feature>
<dbReference type="Pfam" id="PF13439">
    <property type="entry name" value="Glyco_transf_4"/>
    <property type="match status" value="1"/>
</dbReference>
<keyword evidence="1 4" id="KW-0808">Transferase</keyword>
<evidence type="ECO:0000313" key="4">
    <source>
        <dbReference type="EMBL" id="EDB2212417.1"/>
    </source>
</evidence>
<name>A0A626SHA5_SALER</name>
<dbReference type="PANTHER" id="PTHR46401">
    <property type="entry name" value="GLYCOSYLTRANSFERASE WBBK-RELATED"/>
    <property type="match status" value="1"/>
</dbReference>
<proteinExistence type="predicted"/>
<dbReference type="AlphaFoldDB" id="A0A626SHA5"/>
<dbReference type="InterPro" id="IPR001296">
    <property type="entry name" value="Glyco_trans_1"/>
</dbReference>
<evidence type="ECO:0000256" key="1">
    <source>
        <dbReference type="ARBA" id="ARBA00022679"/>
    </source>
</evidence>
<dbReference type="CDD" id="cd03801">
    <property type="entry name" value="GT4_PimA-like"/>
    <property type="match status" value="1"/>
</dbReference>
<feature type="domain" description="Glycosyltransferase subfamily 4-like N-terminal" evidence="3">
    <location>
        <begin position="50"/>
        <end position="167"/>
    </location>
</feature>
<accession>A0A626SHA5</accession>
<comment type="caution">
    <text evidence="4">The sequence shown here is derived from an EMBL/GenBank/DDBJ whole genome shotgun (WGS) entry which is preliminary data.</text>
</comment>
<evidence type="ECO:0000259" key="2">
    <source>
        <dbReference type="Pfam" id="PF00534"/>
    </source>
</evidence>
<organism evidence="4">
    <name type="scientific">Salmonella enterica</name>
    <name type="common">Salmonella choleraesuis</name>
    <dbReference type="NCBI Taxonomy" id="28901"/>
    <lineage>
        <taxon>Bacteria</taxon>
        <taxon>Pseudomonadati</taxon>
        <taxon>Pseudomonadota</taxon>
        <taxon>Gammaproteobacteria</taxon>
        <taxon>Enterobacterales</taxon>
        <taxon>Enterobacteriaceae</taxon>
        <taxon>Salmonella</taxon>
    </lineage>
</organism>
<protein>
    <submittedName>
        <fullName evidence="4">Glycosyltransferase family 4 protein</fullName>
    </submittedName>
</protein>
<dbReference type="GO" id="GO:0009103">
    <property type="term" value="P:lipopolysaccharide biosynthetic process"/>
    <property type="evidence" value="ECO:0007669"/>
    <property type="project" value="TreeGrafter"/>
</dbReference>
<dbReference type="InterPro" id="IPR028098">
    <property type="entry name" value="Glyco_trans_4-like_N"/>
</dbReference>
<reference evidence="4" key="1">
    <citation type="submission" date="2019-10" db="EMBL/GenBank/DDBJ databases">
        <authorList>
            <consortium name="PulseNet: The National Subtyping Network for Foodborne Disease Surveillance"/>
            <person name="Tarr C.L."/>
            <person name="Trees E."/>
            <person name="Katz L.S."/>
            <person name="Carleton-Romer H.A."/>
            <person name="Stroika S."/>
            <person name="Kucerova Z."/>
            <person name="Roache K.F."/>
            <person name="Sabol A.L."/>
            <person name="Besser J."/>
            <person name="Gerner-Smidt P."/>
        </authorList>
    </citation>
    <scope>NUCLEOTIDE SEQUENCE</scope>
    <source>
        <strain evidence="4">PNUSAS105253</strain>
    </source>
</reference>
<dbReference type="PANTHER" id="PTHR46401:SF2">
    <property type="entry name" value="GLYCOSYLTRANSFERASE WBBK-RELATED"/>
    <property type="match status" value="1"/>
</dbReference>
<dbReference type="Pfam" id="PF00534">
    <property type="entry name" value="Glycos_transf_1"/>
    <property type="match status" value="1"/>
</dbReference>
<dbReference type="RefSeq" id="WP_065348295.1">
    <property type="nucleotide sequence ID" value="NZ_BAABTQ010000005.1"/>
</dbReference>
<dbReference type="GO" id="GO:0016757">
    <property type="term" value="F:glycosyltransferase activity"/>
    <property type="evidence" value="ECO:0007669"/>
    <property type="project" value="InterPro"/>
</dbReference>
<dbReference type="Gene3D" id="3.40.50.2000">
    <property type="entry name" value="Glycogen Phosphorylase B"/>
    <property type="match status" value="2"/>
</dbReference>
<dbReference type="SUPFAM" id="SSF53756">
    <property type="entry name" value="UDP-Glycosyltransferase/glycogen phosphorylase"/>
    <property type="match status" value="1"/>
</dbReference>
<dbReference type="EMBL" id="AALMTD010000010">
    <property type="protein sequence ID" value="EDB2212417.1"/>
    <property type="molecule type" value="Genomic_DNA"/>
</dbReference>